<dbReference type="RefSeq" id="WP_233445348.1">
    <property type="nucleotide sequence ID" value="NZ_CP015960.1"/>
</dbReference>
<reference evidence="6 7" key="1">
    <citation type="submission" date="2024-01" db="EMBL/GenBank/DDBJ databases">
        <title>The diversity of rhizobia nodulating Mimosa spp. in eleven states of Brazil covering several biomes is determined by host plant, location, and edaphic factors.</title>
        <authorList>
            <person name="Rouws L."/>
            <person name="Barauna A."/>
            <person name="Beukes C."/>
            <person name="De Faria S.M."/>
            <person name="Gross E."/>
            <person name="Dos Reis Junior F.B."/>
            <person name="Simon M."/>
            <person name="Maluk M."/>
            <person name="Odee D.W."/>
            <person name="Kenicer G."/>
            <person name="Young J.P.W."/>
            <person name="Reis V.M."/>
            <person name="Zilli J."/>
            <person name="James E.K."/>
        </authorList>
    </citation>
    <scope>NUCLEOTIDE SEQUENCE [LARGE SCALE GENOMIC DNA]</scope>
    <source>
        <strain evidence="6 7">JHI1651</strain>
    </source>
</reference>
<dbReference type="InterPro" id="IPR035068">
    <property type="entry name" value="TldD/PmbA_N"/>
</dbReference>
<evidence type="ECO:0000313" key="6">
    <source>
        <dbReference type="EMBL" id="MEO1757296.1"/>
    </source>
</evidence>
<protein>
    <submittedName>
        <fullName evidence="6">Metallopeptidase TldD-related protein</fullName>
    </submittedName>
</protein>
<feature type="compositionally biased region" description="Basic and acidic residues" evidence="2">
    <location>
        <begin position="1"/>
        <end position="12"/>
    </location>
</feature>
<evidence type="ECO:0000259" key="5">
    <source>
        <dbReference type="Pfam" id="PF19290"/>
    </source>
</evidence>
<dbReference type="Proteomes" id="UP001462961">
    <property type="component" value="Unassembled WGS sequence"/>
</dbReference>
<dbReference type="InterPro" id="IPR002510">
    <property type="entry name" value="Metalloprtase-TldD/E_N"/>
</dbReference>
<accession>A0ABV0E1R0</accession>
<feature type="region of interest" description="Disordered" evidence="2">
    <location>
        <begin position="1"/>
        <end position="22"/>
    </location>
</feature>
<name>A0ABV0E1R0_9BURK</name>
<evidence type="ECO:0000259" key="4">
    <source>
        <dbReference type="Pfam" id="PF19289"/>
    </source>
</evidence>
<feature type="domain" description="Metalloprotease TldD/E N-terminal" evidence="3">
    <location>
        <begin position="49"/>
        <end position="111"/>
    </location>
</feature>
<dbReference type="Pfam" id="PF01523">
    <property type="entry name" value="PmbA_TldD_1st"/>
    <property type="match status" value="1"/>
</dbReference>
<organism evidence="6 7">
    <name type="scientific">Paraburkholderia caribensis</name>
    <dbReference type="NCBI Taxonomy" id="75105"/>
    <lineage>
        <taxon>Bacteria</taxon>
        <taxon>Pseudomonadati</taxon>
        <taxon>Pseudomonadota</taxon>
        <taxon>Betaproteobacteria</taxon>
        <taxon>Burkholderiales</taxon>
        <taxon>Burkholderiaceae</taxon>
        <taxon>Paraburkholderia</taxon>
    </lineage>
</organism>
<feature type="domain" description="Metalloprotease TldD/E C-terminal" evidence="4">
    <location>
        <begin position="252"/>
        <end position="464"/>
    </location>
</feature>
<dbReference type="InterPro" id="IPR047657">
    <property type="entry name" value="PmbA"/>
</dbReference>
<evidence type="ECO:0000259" key="3">
    <source>
        <dbReference type="Pfam" id="PF01523"/>
    </source>
</evidence>
<dbReference type="Pfam" id="PF19289">
    <property type="entry name" value="PmbA_TldD_3rd"/>
    <property type="match status" value="1"/>
</dbReference>
<dbReference type="SUPFAM" id="SSF111283">
    <property type="entry name" value="Putative modulator of DNA gyrase, PmbA/TldD"/>
    <property type="match status" value="1"/>
</dbReference>
<sequence>MIDSVEGKKRSNEMQTSAVETTAPGAEVADIAALALELTKANGAEDAKVEISRTESRSVTVRNGVPAERKFQLVSEVTITVFRDGRRASTATSDLSRSGLDAAIVAALSIAAVTARDEAAGPADEKHLASDIHDLDLCHPADVALDDMVESARRAEAAAYAVDKAIAATNGASVHVAHGVSLLATSRGFMGSTPWSMNAISATAVAAGERERQIGFWSDAARVYESLPSPDEIGKTAASRALGALNSRSVPTQTCPVLFEPMAAMGLLREFVAAASGDALYRTGSFLKDRVGTSLFPEDISVIEDPFVKRGMSSRCFDGDGISVSRRAVIDRGVLRGYFLGLYAARRLKMEPTGSGYGPHNLEVRSERSSTADDLRSMLSKLGRGLFVTDLVGGGVNRLNGDLSRAARGFWVEGGEIQFAVSGVTLASNLFDMFRGLRAIGGDRLARGGITTGSWLIDEMKVGGL</sequence>
<keyword evidence="7" id="KW-1185">Reference proteome</keyword>
<dbReference type="InterPro" id="IPR045570">
    <property type="entry name" value="Metalloprtase-TldD/E_cen_dom"/>
</dbReference>
<evidence type="ECO:0000256" key="1">
    <source>
        <dbReference type="ARBA" id="ARBA00005836"/>
    </source>
</evidence>
<proteinExistence type="inferred from homology"/>
<dbReference type="Gene3D" id="3.30.2290.10">
    <property type="entry name" value="PmbA/TldD superfamily"/>
    <property type="match status" value="1"/>
</dbReference>
<comment type="similarity">
    <text evidence="1">Belongs to the peptidase U62 family.</text>
</comment>
<evidence type="ECO:0000313" key="7">
    <source>
        <dbReference type="Proteomes" id="UP001462961"/>
    </source>
</evidence>
<dbReference type="InterPro" id="IPR045569">
    <property type="entry name" value="Metalloprtase-TldD/E_C"/>
</dbReference>
<dbReference type="PANTHER" id="PTHR43421:SF1">
    <property type="entry name" value="METALLOPROTEASE PMBA"/>
    <property type="match status" value="1"/>
</dbReference>
<comment type="caution">
    <text evidence="6">The sequence shown here is derived from an EMBL/GenBank/DDBJ whole genome shotgun (WGS) entry which is preliminary data.</text>
</comment>
<dbReference type="PANTHER" id="PTHR43421">
    <property type="entry name" value="METALLOPROTEASE PMBA"/>
    <property type="match status" value="1"/>
</dbReference>
<feature type="domain" description="Metalloprotease TldD/E central" evidence="5">
    <location>
        <begin position="139"/>
        <end position="245"/>
    </location>
</feature>
<gene>
    <name evidence="6" type="ORF">VOI32_25590</name>
</gene>
<dbReference type="InterPro" id="IPR036059">
    <property type="entry name" value="TldD/PmbA_sf"/>
</dbReference>
<evidence type="ECO:0000256" key="2">
    <source>
        <dbReference type="SAM" id="MobiDB-lite"/>
    </source>
</evidence>
<dbReference type="Pfam" id="PF19290">
    <property type="entry name" value="PmbA_TldD_2nd"/>
    <property type="match status" value="1"/>
</dbReference>
<dbReference type="EMBL" id="JAYLVJ010000036">
    <property type="protein sequence ID" value="MEO1757296.1"/>
    <property type="molecule type" value="Genomic_DNA"/>
</dbReference>